<dbReference type="EMBL" id="JAVDXU010000001">
    <property type="protein sequence ID" value="MDR7268129.1"/>
    <property type="molecule type" value="Genomic_DNA"/>
</dbReference>
<feature type="region of interest" description="Disordered" evidence="2">
    <location>
        <begin position="1"/>
        <end position="36"/>
    </location>
</feature>
<dbReference type="Proteomes" id="UP001180453">
    <property type="component" value="Unassembled WGS sequence"/>
</dbReference>
<accession>A0ABU1YGZ5</accession>
<evidence type="ECO:0000256" key="1">
    <source>
        <dbReference type="SAM" id="Coils"/>
    </source>
</evidence>
<proteinExistence type="predicted"/>
<protein>
    <submittedName>
        <fullName evidence="3">Uncharacterized protein</fullName>
    </submittedName>
</protein>
<reference evidence="3 4" key="1">
    <citation type="submission" date="2023-07" db="EMBL/GenBank/DDBJ databases">
        <title>Sorghum-associated microbial communities from plants grown in Nebraska, USA.</title>
        <authorList>
            <person name="Schachtman D."/>
        </authorList>
    </citation>
    <scope>NUCLEOTIDE SEQUENCE [LARGE SCALE GENOMIC DNA]</scope>
    <source>
        <strain evidence="3 4">BE314</strain>
    </source>
</reference>
<keyword evidence="1" id="KW-0175">Coiled coil</keyword>
<gene>
    <name evidence="3" type="ORF">J2X20_000758</name>
</gene>
<organism evidence="3 4">
    <name type="scientific">Roseateles saccharophilus</name>
    <name type="common">Pseudomonas saccharophila</name>
    <dbReference type="NCBI Taxonomy" id="304"/>
    <lineage>
        <taxon>Bacteria</taxon>
        <taxon>Pseudomonadati</taxon>
        <taxon>Pseudomonadota</taxon>
        <taxon>Betaproteobacteria</taxon>
        <taxon>Burkholderiales</taxon>
        <taxon>Sphaerotilaceae</taxon>
        <taxon>Roseateles</taxon>
    </lineage>
</organism>
<comment type="caution">
    <text evidence="3">The sequence shown here is derived from an EMBL/GenBank/DDBJ whole genome shotgun (WGS) entry which is preliminary data.</text>
</comment>
<sequence>MSTPPDQLPKQGSGKTALREVLESVGSKPKKPDPLTAAKEKYDAAKLKLEQGDLAKVPDVTPPGVESAHAAVLSARRGLVADPKTLPDYARAAKALELLVGKVAAYLKAEAQAVQQLKKKYDSAKADIDKALKGQPATAPTGLTAAFDAVTQAQARLPADPKTIAAYVDGIKALPAFKTAVADYAKAVARKANVDTATAKFSSTGTELAKLKGSDKLDAEQKRILDQALKDQLGKTDKPMSESELKKFAQTVVDKTNQLAETPLEKVPKGSKTIKKGLKGINEKLAKSPTLKTNIVKLQQDKWVIKLNEPGGGSYCDKINKTIAIDPNDPLDEALGGLAHETGHALFTPPPKPTVASVASGLEYVRKATEVDFIDEGEAQLVACRTAKEHAAKGVVSEVPADASGKFMAIYEKLEKGEIDEATARQDMAKEFGSLITSTTHEDYKTYYGRGHIDTWNSAHASEPAKQLSYADLSGVTLFP</sequence>
<keyword evidence="4" id="KW-1185">Reference proteome</keyword>
<name>A0ABU1YGZ5_ROSSA</name>
<evidence type="ECO:0000313" key="3">
    <source>
        <dbReference type="EMBL" id="MDR7268129.1"/>
    </source>
</evidence>
<evidence type="ECO:0000313" key="4">
    <source>
        <dbReference type="Proteomes" id="UP001180453"/>
    </source>
</evidence>
<evidence type="ECO:0000256" key="2">
    <source>
        <dbReference type="SAM" id="MobiDB-lite"/>
    </source>
</evidence>
<feature type="coiled-coil region" evidence="1">
    <location>
        <begin position="107"/>
        <end position="134"/>
    </location>
</feature>
<dbReference type="RefSeq" id="WP_310261080.1">
    <property type="nucleotide sequence ID" value="NZ_JAVDXU010000001.1"/>
</dbReference>